<keyword evidence="1" id="KW-0963">Cytoplasm</keyword>
<organism evidence="6 7">
    <name type="scientific">Streptomyces bohaiensis</name>
    <dbReference type="NCBI Taxonomy" id="1431344"/>
    <lineage>
        <taxon>Bacteria</taxon>
        <taxon>Bacillati</taxon>
        <taxon>Actinomycetota</taxon>
        <taxon>Actinomycetes</taxon>
        <taxon>Kitasatosporales</taxon>
        <taxon>Streptomycetaceae</taxon>
        <taxon>Streptomyces</taxon>
    </lineage>
</organism>
<dbReference type="Pfam" id="PF08541">
    <property type="entry name" value="ACP_syn_III_C"/>
    <property type="match status" value="1"/>
</dbReference>
<keyword evidence="2" id="KW-0808">Transferase</keyword>
<evidence type="ECO:0000256" key="3">
    <source>
        <dbReference type="ARBA" id="ARBA00023315"/>
    </source>
</evidence>
<reference evidence="6 7" key="1">
    <citation type="submission" date="2020-03" db="EMBL/GenBank/DDBJ databases">
        <title>Draft genome of Streptomyces sp. ventii, isolated from the Axial Seamount in the Pacific Ocean, and resequencing of the two type strains Streptomyces lonarensis strain NCL 716 and Streptomyces bohaiensis strain 11A07.</title>
        <authorList>
            <person name="Loughran R.M."/>
            <person name="Pfannmuller K.M."/>
            <person name="Wasson B.J."/>
            <person name="Deadmond M.C."/>
            <person name="Paddock B.E."/>
            <person name="Koyack M.J."/>
            <person name="Gallegos D.A."/>
            <person name="Mitchell E.A."/>
            <person name="Ushijima B."/>
            <person name="Saw J.H."/>
            <person name="Mcphail K.L."/>
            <person name="Videau P."/>
        </authorList>
    </citation>
    <scope>NUCLEOTIDE SEQUENCE [LARGE SCALE GENOMIC DNA]</scope>
    <source>
        <strain evidence="6 7">11A07</strain>
    </source>
</reference>
<dbReference type="Pfam" id="PF08545">
    <property type="entry name" value="ACP_syn_III"/>
    <property type="match status" value="1"/>
</dbReference>
<feature type="domain" description="Beta-ketoacyl-[acyl-carrier-protein] synthase III C-terminal" evidence="4">
    <location>
        <begin position="228"/>
        <end position="317"/>
    </location>
</feature>
<protein>
    <recommendedName>
        <fullName evidence="8">3-oxoacyl-ACP synthase</fullName>
    </recommendedName>
</protein>
<evidence type="ECO:0000313" key="7">
    <source>
        <dbReference type="Proteomes" id="UP000727056"/>
    </source>
</evidence>
<sequence length="320" mass="34045">MARAFIGDMAYSLGATRYELAESAAAGRLCSSPDDLLAAGFARHHVCPPGDGSYDLARGATDRLPLNDGVDAIVYNTCLPQNGSIGDLAAWEATGDVKHLMEFPAGHLQTDLGLDTAVVFGLTQQGCTGMLGALRLADALLASEPEWERVLCVSADRFPPGARYEQSYNVISDGAAACLVTARPAPGTRGLRLVATHQITNGGLHTASDDESVGTFFSYVPLLVRQTLARAGLTTADIDWVVPQNTNRHAWRIVAGLLGIDHERVWQRTLPDVAHAISADNIINLSSLLESAELRPGQRILLAMAGHGLNWQATVVEVTA</sequence>
<accession>A0ABX1C6U2</accession>
<evidence type="ECO:0000256" key="2">
    <source>
        <dbReference type="ARBA" id="ARBA00022679"/>
    </source>
</evidence>
<dbReference type="InterPro" id="IPR013747">
    <property type="entry name" value="ACP_syn_III_C"/>
</dbReference>
<evidence type="ECO:0000313" key="6">
    <source>
        <dbReference type="EMBL" id="NJQ13678.1"/>
    </source>
</evidence>
<evidence type="ECO:0000256" key="1">
    <source>
        <dbReference type="ARBA" id="ARBA00022490"/>
    </source>
</evidence>
<keyword evidence="7" id="KW-1185">Reference proteome</keyword>
<evidence type="ECO:0000259" key="5">
    <source>
        <dbReference type="Pfam" id="PF08545"/>
    </source>
</evidence>
<dbReference type="InterPro" id="IPR013751">
    <property type="entry name" value="ACP_syn_III_N"/>
</dbReference>
<dbReference type="Proteomes" id="UP000727056">
    <property type="component" value="Unassembled WGS sequence"/>
</dbReference>
<dbReference type="PANTHER" id="PTHR34069:SF2">
    <property type="entry name" value="BETA-KETOACYL-[ACYL-CARRIER-PROTEIN] SYNTHASE III"/>
    <property type="match status" value="1"/>
</dbReference>
<proteinExistence type="predicted"/>
<dbReference type="Gene3D" id="3.40.47.10">
    <property type="match status" value="2"/>
</dbReference>
<evidence type="ECO:0000259" key="4">
    <source>
        <dbReference type="Pfam" id="PF08541"/>
    </source>
</evidence>
<dbReference type="EMBL" id="JAAVJC010000005">
    <property type="protein sequence ID" value="NJQ13678.1"/>
    <property type="molecule type" value="Genomic_DNA"/>
</dbReference>
<feature type="domain" description="Beta-ketoacyl-[acyl-carrier-protein] synthase III N-terminal" evidence="5">
    <location>
        <begin position="124"/>
        <end position="202"/>
    </location>
</feature>
<gene>
    <name evidence="6" type="ORF">HCN52_01640</name>
</gene>
<dbReference type="RefSeq" id="WP_168086514.1">
    <property type="nucleotide sequence ID" value="NZ_BHZH01000313.1"/>
</dbReference>
<dbReference type="InterPro" id="IPR016039">
    <property type="entry name" value="Thiolase-like"/>
</dbReference>
<name>A0ABX1C6U2_9ACTN</name>
<dbReference type="SUPFAM" id="SSF53901">
    <property type="entry name" value="Thiolase-like"/>
    <property type="match status" value="1"/>
</dbReference>
<keyword evidence="3" id="KW-0012">Acyltransferase</keyword>
<dbReference type="PANTHER" id="PTHR34069">
    <property type="entry name" value="3-OXOACYL-[ACYL-CARRIER-PROTEIN] SYNTHASE 3"/>
    <property type="match status" value="1"/>
</dbReference>
<evidence type="ECO:0008006" key="8">
    <source>
        <dbReference type="Google" id="ProtNLM"/>
    </source>
</evidence>
<comment type="caution">
    <text evidence="6">The sequence shown here is derived from an EMBL/GenBank/DDBJ whole genome shotgun (WGS) entry which is preliminary data.</text>
</comment>